<name>A0A6J5QGY2_9CAUD</name>
<protein>
    <submittedName>
        <fullName evidence="3">Uncharacterized protein</fullName>
    </submittedName>
</protein>
<reference evidence="3" key="1">
    <citation type="submission" date="2020-05" db="EMBL/GenBank/DDBJ databases">
        <authorList>
            <person name="Chiriac C."/>
            <person name="Salcher M."/>
            <person name="Ghai R."/>
            <person name="Kavagutti S V."/>
        </authorList>
    </citation>
    <scope>NUCLEOTIDE SEQUENCE</scope>
</reference>
<evidence type="ECO:0000313" key="4">
    <source>
        <dbReference type="EMBL" id="CAB4195495.1"/>
    </source>
</evidence>
<evidence type="ECO:0000313" key="3">
    <source>
        <dbReference type="EMBL" id="CAB4181617.1"/>
    </source>
</evidence>
<evidence type="ECO:0000313" key="2">
    <source>
        <dbReference type="EMBL" id="CAB4168734.1"/>
    </source>
</evidence>
<dbReference type="EMBL" id="LR796833">
    <property type="protein sequence ID" value="CAB4168734.1"/>
    <property type="molecule type" value="Genomic_DNA"/>
</dbReference>
<dbReference type="EMBL" id="LR796633">
    <property type="protein sequence ID" value="CAB4156519.1"/>
    <property type="molecule type" value="Genomic_DNA"/>
</dbReference>
<evidence type="ECO:0000313" key="1">
    <source>
        <dbReference type="EMBL" id="CAB4156519.1"/>
    </source>
</evidence>
<dbReference type="EMBL" id="LR797012">
    <property type="protein sequence ID" value="CAB4181617.1"/>
    <property type="molecule type" value="Genomic_DNA"/>
</dbReference>
<proteinExistence type="predicted"/>
<evidence type="ECO:0000313" key="5">
    <source>
        <dbReference type="EMBL" id="CAB4210577.1"/>
    </source>
</evidence>
<accession>A0A6J5QGY2</accession>
<dbReference type="EMBL" id="LR797372">
    <property type="protein sequence ID" value="CAB4210577.1"/>
    <property type="molecule type" value="Genomic_DNA"/>
</dbReference>
<gene>
    <name evidence="3" type="ORF">UFOVP1069_52</name>
    <name evidence="4" type="ORF">UFOVP1301_15</name>
    <name evidence="5" type="ORF">UFOVP1415_26</name>
    <name evidence="1" type="ORF">UFOVP663_72</name>
    <name evidence="2" type="ORF">UFOVP894_48</name>
</gene>
<dbReference type="EMBL" id="LR797249">
    <property type="protein sequence ID" value="CAB4195495.1"/>
    <property type="molecule type" value="Genomic_DNA"/>
</dbReference>
<sequence>MADTYTTNKAFVKPSQSSYVSTWDIPINNNFNNIDTCLGGVTEVNLTDKSDYTLTLGNVRNTTIKLTGALVGIVYVRLEAGSGGLFTFINATTGSSGVLVLAWTSGANTYVINRNNTQIVYADGSSNTWNPATPQTGDITYAAPVTVDLTSIGAGGNYSIANAEAKNQFFNITGSTSGTITITFPTGYTPAGLYFFRNIAASSANISVVLGASSLLLDAANISQMLVCTGAAWRKAAPVYT</sequence>
<organism evidence="3">
    <name type="scientific">uncultured Caudovirales phage</name>
    <dbReference type="NCBI Taxonomy" id="2100421"/>
    <lineage>
        <taxon>Viruses</taxon>
        <taxon>Duplodnaviria</taxon>
        <taxon>Heunggongvirae</taxon>
        <taxon>Uroviricota</taxon>
        <taxon>Caudoviricetes</taxon>
        <taxon>Peduoviridae</taxon>
        <taxon>Maltschvirus</taxon>
        <taxon>Maltschvirus maltsch</taxon>
    </lineage>
</organism>